<organism evidence="2 3">
    <name type="scientific">Periplaneta americana</name>
    <name type="common">American cockroach</name>
    <name type="synonym">Blatta americana</name>
    <dbReference type="NCBI Taxonomy" id="6978"/>
    <lineage>
        <taxon>Eukaryota</taxon>
        <taxon>Metazoa</taxon>
        <taxon>Ecdysozoa</taxon>
        <taxon>Arthropoda</taxon>
        <taxon>Hexapoda</taxon>
        <taxon>Insecta</taxon>
        <taxon>Pterygota</taxon>
        <taxon>Neoptera</taxon>
        <taxon>Polyneoptera</taxon>
        <taxon>Dictyoptera</taxon>
        <taxon>Blattodea</taxon>
        <taxon>Blattoidea</taxon>
        <taxon>Blattidae</taxon>
        <taxon>Blattinae</taxon>
        <taxon>Periplaneta</taxon>
    </lineage>
</organism>
<name>A0ABQ8S0M4_PERAM</name>
<feature type="transmembrane region" description="Helical" evidence="1">
    <location>
        <begin position="83"/>
        <end position="109"/>
    </location>
</feature>
<keyword evidence="3" id="KW-1185">Reference proteome</keyword>
<sequence>MWLADYLEKLLSKYGVHSEEYVPIRTIMSRNYIKVDDIRVSEKINTFGCFGAIRHDPQSLLDLGAISTSLPVMWFLFCLPYDVYYVWVVTVFLCYVFDCVHFFIVVFLAHGGRNVNCFETCTEVTFFLLFVDINFDGQHEHGAFDLRCGMLPYATDDNKYLRTTCPRKTQFERGYGSTQTLQTAIYCYDVQVIPYTFSSSD</sequence>
<protein>
    <submittedName>
        <fullName evidence="2">Uncharacterized protein</fullName>
    </submittedName>
</protein>
<keyword evidence="1" id="KW-0472">Membrane</keyword>
<dbReference type="EMBL" id="JAJSOF020000038">
    <property type="protein sequence ID" value="KAJ4427435.1"/>
    <property type="molecule type" value="Genomic_DNA"/>
</dbReference>
<gene>
    <name evidence="2" type="ORF">ANN_25057</name>
</gene>
<evidence type="ECO:0000313" key="3">
    <source>
        <dbReference type="Proteomes" id="UP001148838"/>
    </source>
</evidence>
<evidence type="ECO:0000313" key="2">
    <source>
        <dbReference type="EMBL" id="KAJ4427435.1"/>
    </source>
</evidence>
<keyword evidence="1" id="KW-1133">Transmembrane helix</keyword>
<keyword evidence="1" id="KW-0812">Transmembrane</keyword>
<comment type="caution">
    <text evidence="2">The sequence shown here is derived from an EMBL/GenBank/DDBJ whole genome shotgun (WGS) entry which is preliminary data.</text>
</comment>
<reference evidence="2 3" key="1">
    <citation type="journal article" date="2022" name="Allergy">
        <title>Genome assembly and annotation of Periplaneta americana reveal a comprehensive cockroach allergen profile.</title>
        <authorList>
            <person name="Wang L."/>
            <person name="Xiong Q."/>
            <person name="Saelim N."/>
            <person name="Wang L."/>
            <person name="Nong W."/>
            <person name="Wan A.T."/>
            <person name="Shi M."/>
            <person name="Liu X."/>
            <person name="Cao Q."/>
            <person name="Hui J.H.L."/>
            <person name="Sookrung N."/>
            <person name="Leung T.F."/>
            <person name="Tungtrongchitr A."/>
            <person name="Tsui S.K.W."/>
        </authorList>
    </citation>
    <scope>NUCLEOTIDE SEQUENCE [LARGE SCALE GENOMIC DNA]</scope>
    <source>
        <strain evidence="2">PWHHKU_190912</strain>
    </source>
</reference>
<evidence type="ECO:0000256" key="1">
    <source>
        <dbReference type="SAM" id="Phobius"/>
    </source>
</evidence>
<proteinExistence type="predicted"/>
<accession>A0ABQ8S0M4</accession>
<dbReference type="Proteomes" id="UP001148838">
    <property type="component" value="Unassembled WGS sequence"/>
</dbReference>